<dbReference type="InParanoid" id="E2A950"/>
<dbReference type="OMA" id="VCSSYGH"/>
<reference evidence="2 3" key="1">
    <citation type="journal article" date="2010" name="Science">
        <title>Genomic comparison of the ants Camponotus floridanus and Harpegnathos saltator.</title>
        <authorList>
            <person name="Bonasio R."/>
            <person name="Zhang G."/>
            <person name="Ye C."/>
            <person name="Mutti N.S."/>
            <person name="Fang X."/>
            <person name="Qin N."/>
            <person name="Donahue G."/>
            <person name="Yang P."/>
            <person name="Li Q."/>
            <person name="Li C."/>
            <person name="Zhang P."/>
            <person name="Huang Z."/>
            <person name="Berger S.L."/>
            <person name="Reinberg D."/>
            <person name="Wang J."/>
            <person name="Liebig J."/>
        </authorList>
    </citation>
    <scope>NUCLEOTIDE SEQUENCE [LARGE SCALE GENOMIC DNA]</scope>
    <source>
        <strain evidence="3">C129</strain>
    </source>
</reference>
<feature type="compositionally biased region" description="Low complexity" evidence="1">
    <location>
        <begin position="17"/>
        <end position="35"/>
    </location>
</feature>
<evidence type="ECO:0000256" key="1">
    <source>
        <dbReference type="SAM" id="MobiDB-lite"/>
    </source>
</evidence>
<evidence type="ECO:0000313" key="3">
    <source>
        <dbReference type="Proteomes" id="UP000000311"/>
    </source>
</evidence>
<feature type="compositionally biased region" description="Polar residues" evidence="1">
    <location>
        <begin position="64"/>
        <end position="99"/>
    </location>
</feature>
<sequence length="124" mass="13123">MRLSSPSCRTIRPTAKSSPSSERSSSTGLPSSNLSYNSATLPSSRKIRAPASPPSPSMIDFTRRFSSITCKSKGEGSSSPNTPGHQASQQKPSSSSTNNVCDVCSSYGHPWIEICKAIRATKGK</sequence>
<dbReference type="AlphaFoldDB" id="E2A950"/>
<feature type="region of interest" description="Disordered" evidence="1">
    <location>
        <begin position="1"/>
        <end position="99"/>
    </location>
</feature>
<evidence type="ECO:0000313" key="2">
    <source>
        <dbReference type="EMBL" id="EFN70035.1"/>
    </source>
</evidence>
<dbReference type="Proteomes" id="UP000000311">
    <property type="component" value="Unassembled WGS sequence"/>
</dbReference>
<gene>
    <name evidence="2" type="ORF">EAG_14716</name>
</gene>
<proteinExistence type="predicted"/>
<keyword evidence="3" id="KW-1185">Reference proteome</keyword>
<organism evidence="3">
    <name type="scientific">Camponotus floridanus</name>
    <name type="common">Florida carpenter ant</name>
    <dbReference type="NCBI Taxonomy" id="104421"/>
    <lineage>
        <taxon>Eukaryota</taxon>
        <taxon>Metazoa</taxon>
        <taxon>Ecdysozoa</taxon>
        <taxon>Arthropoda</taxon>
        <taxon>Hexapoda</taxon>
        <taxon>Insecta</taxon>
        <taxon>Pterygota</taxon>
        <taxon>Neoptera</taxon>
        <taxon>Endopterygota</taxon>
        <taxon>Hymenoptera</taxon>
        <taxon>Apocrita</taxon>
        <taxon>Aculeata</taxon>
        <taxon>Formicoidea</taxon>
        <taxon>Formicidae</taxon>
        <taxon>Formicinae</taxon>
        <taxon>Camponotus</taxon>
    </lineage>
</organism>
<dbReference type="EMBL" id="GL437711">
    <property type="protein sequence ID" value="EFN70035.1"/>
    <property type="molecule type" value="Genomic_DNA"/>
</dbReference>
<protein>
    <submittedName>
        <fullName evidence="2">Uncharacterized protein</fullName>
    </submittedName>
</protein>
<accession>E2A950</accession>
<name>E2A950_CAMFO</name>